<proteinExistence type="predicted"/>
<dbReference type="RefSeq" id="WP_376862217.1">
    <property type="nucleotide sequence ID" value="NZ_JBHSLA010000010.1"/>
</dbReference>
<keyword evidence="2" id="KW-1185">Reference proteome</keyword>
<evidence type="ECO:0000313" key="2">
    <source>
        <dbReference type="Proteomes" id="UP001596162"/>
    </source>
</evidence>
<accession>A0ABW0C8Q1</accession>
<protein>
    <recommendedName>
        <fullName evidence="3">Apea-like HEPN domain-containing protein</fullName>
    </recommendedName>
</protein>
<dbReference type="Proteomes" id="UP001596162">
    <property type="component" value="Unassembled WGS sequence"/>
</dbReference>
<organism evidence="1 2">
    <name type="scientific">Bizionia hallyeonensis</name>
    <dbReference type="NCBI Taxonomy" id="1123757"/>
    <lineage>
        <taxon>Bacteria</taxon>
        <taxon>Pseudomonadati</taxon>
        <taxon>Bacteroidota</taxon>
        <taxon>Flavobacteriia</taxon>
        <taxon>Flavobacteriales</taxon>
        <taxon>Flavobacteriaceae</taxon>
        <taxon>Bizionia</taxon>
    </lineage>
</organism>
<dbReference type="EMBL" id="JBHSLA010000010">
    <property type="protein sequence ID" value="MFC5196613.1"/>
    <property type="molecule type" value="Genomic_DNA"/>
</dbReference>
<name>A0ABW0C8Q1_9FLAO</name>
<evidence type="ECO:0000313" key="1">
    <source>
        <dbReference type="EMBL" id="MFC5196613.1"/>
    </source>
</evidence>
<reference evidence="2" key="1">
    <citation type="journal article" date="2019" name="Int. J. Syst. Evol. Microbiol.">
        <title>The Global Catalogue of Microorganisms (GCM) 10K type strain sequencing project: providing services to taxonomists for standard genome sequencing and annotation.</title>
        <authorList>
            <consortium name="The Broad Institute Genomics Platform"/>
            <consortium name="The Broad Institute Genome Sequencing Center for Infectious Disease"/>
            <person name="Wu L."/>
            <person name="Ma J."/>
        </authorList>
    </citation>
    <scope>NUCLEOTIDE SEQUENCE [LARGE SCALE GENOMIC DNA]</scope>
    <source>
        <strain evidence="2">JCM 17978</strain>
    </source>
</reference>
<comment type="caution">
    <text evidence="1">The sequence shown here is derived from an EMBL/GenBank/DDBJ whole genome shotgun (WGS) entry which is preliminary data.</text>
</comment>
<sequence>MRENRPYKNIVDLKLEMKNVLNDFQIIDNNMIAIGMDYKHYLDSSFNDIKIYEFRDNILYRLRATRLHINILVNLLNSLDQELTEIYSKKDGQITMQIHFENRKSDISSLFDSVIFHIVSAFDYVSNLVGFLCIKNQKKIKWTQFAKSVRDQKNELSQTNFSELIDNLDRTFIGRLYDHRSYLIHIGNDNGKSSLSIELIKGKVETKILSSSTFNKNFSELRELGKDNDLSISFILFWLLNKTTESIIDIQFGLKEYMEKNKKNEIPFMFMKGPNNEVLPVSTNYWSRKK</sequence>
<evidence type="ECO:0008006" key="3">
    <source>
        <dbReference type="Google" id="ProtNLM"/>
    </source>
</evidence>
<gene>
    <name evidence="1" type="ORF">ACFPH8_14820</name>
</gene>